<gene>
    <name evidence="10" type="ORF">F503_05820</name>
</gene>
<evidence type="ECO:0000256" key="5">
    <source>
        <dbReference type="ARBA" id="ARBA00022927"/>
    </source>
</evidence>
<dbReference type="PANTHER" id="PTHR15959:SF0">
    <property type="entry name" value="SYNTAXIN-18"/>
    <property type="match status" value="1"/>
</dbReference>
<dbReference type="GO" id="GO:0031201">
    <property type="term" value="C:SNARE complex"/>
    <property type="evidence" value="ECO:0007669"/>
    <property type="project" value="TreeGrafter"/>
</dbReference>
<dbReference type="Proteomes" id="UP000016923">
    <property type="component" value="Unassembled WGS sequence"/>
</dbReference>
<organism evidence="10 11">
    <name type="scientific">Ophiostoma piceae (strain UAMH 11346)</name>
    <name type="common">Sap stain fungus</name>
    <dbReference type="NCBI Taxonomy" id="1262450"/>
    <lineage>
        <taxon>Eukaryota</taxon>
        <taxon>Fungi</taxon>
        <taxon>Dikarya</taxon>
        <taxon>Ascomycota</taxon>
        <taxon>Pezizomycotina</taxon>
        <taxon>Sordariomycetes</taxon>
        <taxon>Sordariomycetidae</taxon>
        <taxon>Ophiostomatales</taxon>
        <taxon>Ophiostomataceae</taxon>
        <taxon>Ophiostoma</taxon>
    </lineage>
</organism>
<dbReference type="GO" id="GO:0006890">
    <property type="term" value="P:retrograde vesicle-mediated transport, Golgi to endoplasmic reticulum"/>
    <property type="evidence" value="ECO:0007669"/>
    <property type="project" value="TreeGrafter"/>
</dbReference>
<dbReference type="GO" id="GO:0005783">
    <property type="term" value="C:endoplasmic reticulum"/>
    <property type="evidence" value="ECO:0007669"/>
    <property type="project" value="TreeGrafter"/>
</dbReference>
<proteinExistence type="inferred from homology"/>
<keyword evidence="11" id="KW-1185">Reference proteome</keyword>
<keyword evidence="6" id="KW-1133">Transmembrane helix</keyword>
<feature type="compositionally biased region" description="Basic residues" evidence="9">
    <location>
        <begin position="67"/>
        <end position="78"/>
    </location>
</feature>
<dbReference type="eggNOG" id="KOG3894">
    <property type="taxonomic scope" value="Eukaryota"/>
</dbReference>
<name>S3DB15_OPHP1</name>
<dbReference type="VEuPathDB" id="FungiDB:F503_05820"/>
<dbReference type="EMBL" id="KE148146">
    <property type="protein sequence ID" value="EPE10725.1"/>
    <property type="molecule type" value="Genomic_DNA"/>
</dbReference>
<evidence type="ECO:0000256" key="6">
    <source>
        <dbReference type="ARBA" id="ARBA00022989"/>
    </source>
</evidence>
<evidence type="ECO:0000313" key="10">
    <source>
        <dbReference type="EMBL" id="EPE10725.1"/>
    </source>
</evidence>
<keyword evidence="7" id="KW-0175">Coiled coil</keyword>
<dbReference type="STRING" id="1262450.S3DB15"/>
<evidence type="ECO:0000256" key="1">
    <source>
        <dbReference type="ARBA" id="ARBA00004211"/>
    </source>
</evidence>
<dbReference type="Gene3D" id="1.20.5.110">
    <property type="match status" value="1"/>
</dbReference>
<dbReference type="OMA" id="RVQSEMM"/>
<dbReference type="GO" id="GO:0015031">
    <property type="term" value="P:protein transport"/>
    <property type="evidence" value="ECO:0007669"/>
    <property type="project" value="UniProtKB-KW"/>
</dbReference>
<dbReference type="PANTHER" id="PTHR15959">
    <property type="entry name" value="SYNTAXIN-18"/>
    <property type="match status" value="1"/>
</dbReference>
<dbReference type="OrthoDB" id="342981at2759"/>
<accession>S3DB15</accession>
<evidence type="ECO:0000256" key="9">
    <source>
        <dbReference type="SAM" id="MobiDB-lite"/>
    </source>
</evidence>
<keyword evidence="8" id="KW-0472">Membrane</keyword>
<evidence type="ECO:0000256" key="7">
    <source>
        <dbReference type="ARBA" id="ARBA00023054"/>
    </source>
</evidence>
<evidence type="ECO:0000256" key="4">
    <source>
        <dbReference type="ARBA" id="ARBA00022692"/>
    </source>
</evidence>
<evidence type="ECO:0000256" key="2">
    <source>
        <dbReference type="ARBA" id="ARBA00009063"/>
    </source>
</evidence>
<evidence type="ECO:0000313" key="11">
    <source>
        <dbReference type="Proteomes" id="UP000016923"/>
    </source>
</evidence>
<keyword evidence="3" id="KW-0813">Transport</keyword>
<dbReference type="HOGENOM" id="CLU_047847_1_0_1"/>
<comment type="subcellular location">
    <subcellularLocation>
        <location evidence="1">Membrane</location>
        <topology evidence="1">Single-pass type IV membrane protein</topology>
    </subcellularLocation>
</comment>
<dbReference type="AlphaFoldDB" id="S3DB15"/>
<feature type="region of interest" description="Disordered" evidence="9">
    <location>
        <begin position="63"/>
        <end position="84"/>
    </location>
</feature>
<comment type="similarity">
    <text evidence="2">Belongs to the syntaxin family.</text>
</comment>
<evidence type="ECO:0000256" key="8">
    <source>
        <dbReference type="ARBA" id="ARBA00023136"/>
    </source>
</evidence>
<evidence type="ECO:0000256" key="3">
    <source>
        <dbReference type="ARBA" id="ARBA00022448"/>
    </source>
</evidence>
<keyword evidence="5" id="KW-0653">Protein transport</keyword>
<keyword evidence="4" id="KW-0812">Transmembrane</keyword>
<sequence length="277" mass="30795">MPALDLTPAFDELLVKGDSKPTRKHVFNAAHTNGFLKEAYRISTHISTLSKQLGDVRQAYLSSAPSRRSHASHTKSHKSQLDHQLGSDGRDLFLSDAQRDDIDANAKRLLRDLNASIKGLAEAETLHQETQQILIRKKHGFGGGGRLAGLLASKSYEQAAAEDAQRQMAAHHESVLWFLRQRLQACGQHYESTLGKVRSAEQSLVEIAELQTMLVSNLEMQSAHVDQMVQDSFNTADNVAKGNQELKKALDRPSTARYTFFVACSLSLFVVVWDFLI</sequence>
<reference evidence="10 11" key="1">
    <citation type="journal article" date="2013" name="BMC Genomics">
        <title>The genome and transcriptome of the pine saprophyte Ophiostoma piceae, and a comparison with the bark beetle-associated pine pathogen Grosmannia clavigera.</title>
        <authorList>
            <person name="Haridas S."/>
            <person name="Wang Y."/>
            <person name="Lim L."/>
            <person name="Massoumi Alamouti S."/>
            <person name="Jackman S."/>
            <person name="Docking R."/>
            <person name="Robertson G."/>
            <person name="Birol I."/>
            <person name="Bohlmann J."/>
            <person name="Breuil C."/>
        </authorList>
    </citation>
    <scope>NUCLEOTIDE SEQUENCE [LARGE SCALE GENOMIC DNA]</scope>
    <source>
        <strain evidence="10 11">UAMH 11346</strain>
    </source>
</reference>
<protein>
    <submittedName>
        <fullName evidence="10">Snare protein syntaxin 18 ufe1</fullName>
    </submittedName>
</protein>